<keyword evidence="3" id="KW-0436">Ligase</keyword>
<proteinExistence type="predicted"/>
<evidence type="ECO:0000259" key="2">
    <source>
        <dbReference type="PROSITE" id="PS50975"/>
    </source>
</evidence>
<dbReference type="OrthoDB" id="33241at2157"/>
<dbReference type="Pfam" id="PF08443">
    <property type="entry name" value="RimK"/>
    <property type="match status" value="1"/>
</dbReference>
<dbReference type="GO" id="GO:0046872">
    <property type="term" value="F:metal ion binding"/>
    <property type="evidence" value="ECO:0007669"/>
    <property type="project" value="InterPro"/>
</dbReference>
<keyword evidence="4" id="KW-1185">Reference proteome</keyword>
<keyword evidence="1" id="KW-0067">ATP-binding</keyword>
<dbReference type="InterPro" id="IPR011761">
    <property type="entry name" value="ATP-grasp"/>
</dbReference>
<dbReference type="GO" id="GO:0016879">
    <property type="term" value="F:ligase activity, forming carbon-nitrogen bonds"/>
    <property type="evidence" value="ECO:0007669"/>
    <property type="project" value="TreeGrafter"/>
</dbReference>
<dbReference type="RefSeq" id="WP_089814924.1">
    <property type="nucleotide sequence ID" value="NZ_FOZK01000001.1"/>
</dbReference>
<dbReference type="GO" id="GO:0005737">
    <property type="term" value="C:cytoplasm"/>
    <property type="evidence" value="ECO:0007669"/>
    <property type="project" value="TreeGrafter"/>
</dbReference>
<evidence type="ECO:0000256" key="1">
    <source>
        <dbReference type="PROSITE-ProRule" id="PRU00409"/>
    </source>
</evidence>
<evidence type="ECO:0000313" key="4">
    <source>
        <dbReference type="Proteomes" id="UP000199062"/>
    </source>
</evidence>
<dbReference type="PANTHER" id="PTHR21621:SF0">
    <property type="entry name" value="BETA-CITRYLGLUTAMATE SYNTHASE B-RELATED"/>
    <property type="match status" value="1"/>
</dbReference>
<gene>
    <name evidence="3" type="ORF">SAMN05216559_1263</name>
</gene>
<dbReference type="Proteomes" id="UP000199062">
    <property type="component" value="Unassembled WGS sequence"/>
</dbReference>
<sequence length="322" mass="34079">MVVAILGTRDDPQVQSVGAALDDRGVEWELWNSGDWPGDHPVSLSVAAGPADAGSGSESATGTSGTWAVVGEMVDPDRVTAVYLRRIGLDPRGPAFEDDLAERPYSLVNQVREYRGLVTSVLTHLESRGVPVVNPVAAQSVHGLKPYQLAAFEDAEIPVPDTLATNDPDAARAFVERVGDAVYKPVGGGGHARSITPADLDSDHLDRLANAPVQFQERVAGENYRLFVVGGDVVATGHIRSEELDYRLGEHEVDAAIVPSTVEDAAVRAADVLDLHFAGVDVIADGEGEFAVLEANPSPMFAAFDERAGTDVAGHLAAFLDR</sequence>
<dbReference type="Gene3D" id="3.30.470.20">
    <property type="entry name" value="ATP-grasp fold, B domain"/>
    <property type="match status" value="1"/>
</dbReference>
<keyword evidence="1" id="KW-0547">Nucleotide-binding</keyword>
<dbReference type="GO" id="GO:0005524">
    <property type="term" value="F:ATP binding"/>
    <property type="evidence" value="ECO:0007669"/>
    <property type="project" value="UniProtKB-UniRule"/>
</dbReference>
<name>A0A1I6KQ17_9EURY</name>
<protein>
    <submittedName>
        <fullName evidence="3">Glutathione synthase/RimK-type ligase, ATP-grasp superfamily</fullName>
    </submittedName>
</protein>
<dbReference type="STRING" id="767519.SAMN05216559_1263"/>
<dbReference type="EMBL" id="FOZK01000001">
    <property type="protein sequence ID" value="SFR93294.1"/>
    <property type="molecule type" value="Genomic_DNA"/>
</dbReference>
<evidence type="ECO:0000313" key="3">
    <source>
        <dbReference type="EMBL" id="SFR93294.1"/>
    </source>
</evidence>
<accession>A0A1I6KQ17</accession>
<reference evidence="3 4" key="1">
    <citation type="submission" date="2016-10" db="EMBL/GenBank/DDBJ databases">
        <authorList>
            <person name="de Groot N.N."/>
        </authorList>
    </citation>
    <scope>NUCLEOTIDE SEQUENCE [LARGE SCALE GENOMIC DNA]</scope>
    <source>
        <strain evidence="3 4">CGMCC 1.10457</strain>
    </source>
</reference>
<dbReference type="SUPFAM" id="SSF56059">
    <property type="entry name" value="Glutathione synthetase ATP-binding domain-like"/>
    <property type="match status" value="1"/>
</dbReference>
<organism evidence="3 4">
    <name type="scientific">Halomicrobium zhouii</name>
    <dbReference type="NCBI Taxonomy" id="767519"/>
    <lineage>
        <taxon>Archaea</taxon>
        <taxon>Methanobacteriati</taxon>
        <taxon>Methanobacteriota</taxon>
        <taxon>Stenosarchaea group</taxon>
        <taxon>Halobacteria</taxon>
        <taxon>Halobacteriales</taxon>
        <taxon>Haloarculaceae</taxon>
        <taxon>Halomicrobium</taxon>
    </lineage>
</organism>
<dbReference type="AlphaFoldDB" id="A0A1I6KQ17"/>
<dbReference type="PANTHER" id="PTHR21621">
    <property type="entry name" value="RIBOSOMAL PROTEIN S6 MODIFICATION PROTEIN"/>
    <property type="match status" value="1"/>
</dbReference>
<dbReference type="InterPro" id="IPR013651">
    <property type="entry name" value="ATP-grasp_RimK-type"/>
</dbReference>
<feature type="domain" description="ATP-grasp" evidence="2">
    <location>
        <begin position="149"/>
        <end position="321"/>
    </location>
</feature>
<dbReference type="PROSITE" id="PS50975">
    <property type="entry name" value="ATP_GRASP"/>
    <property type="match status" value="1"/>
</dbReference>